<reference evidence="2" key="1">
    <citation type="submission" date="2019-03" db="EMBL/GenBank/DDBJ databases">
        <title>Single cell metagenomics reveals metabolic interactions within the superorganism composed of flagellate Streblomastix strix and complex community of Bacteroidetes bacteria on its surface.</title>
        <authorList>
            <person name="Treitli S.C."/>
            <person name="Kolisko M."/>
            <person name="Husnik F."/>
            <person name="Keeling P."/>
            <person name="Hampl V."/>
        </authorList>
    </citation>
    <scope>NUCLEOTIDE SEQUENCE</scope>
    <source>
        <strain evidence="2">STM</strain>
    </source>
</reference>
<dbReference type="Pfam" id="PF07581">
    <property type="entry name" value="Glug"/>
    <property type="match status" value="1"/>
</dbReference>
<evidence type="ECO:0000313" key="2">
    <source>
        <dbReference type="EMBL" id="KAA6327258.1"/>
    </source>
</evidence>
<name>A0A5J4R117_9ZZZZ</name>
<gene>
    <name evidence="2" type="ORF">EZS27_023740</name>
</gene>
<accession>A0A5J4R117</accession>
<dbReference type="Gene3D" id="2.160.20.110">
    <property type="match status" value="1"/>
</dbReference>
<sequence length="360" mass="37767">GQLSTIHIQALTIKSIKASGGSDIWIGRKEAAGDIKLTVNNHEVQWRTKTGDATTALIGTAAELLLGFNAEVAAVTTYEFESDIDLMDKEWIPVNLLPNTSSVNGWHYKIYNLNITSPETTGYWGLFREVKGNIINLHIASGTITVAGASGSGGLDTVGAFAGYLNGDGQIKGCSNRATVNSNSCGGICGRISNNATILGCANYGDITSSTIGAAGICYYQNNTTTIGACYNAGTIKAFNNGAGNYFTGGIVGRLSAGTITSCYNTGTIIKTGSSTSTTIGAINGSYTATNIITIENCYYSENSYTSAGESNTTSKTFTEEWPISDDSYWGVGTSGTNGGYWSSLGTPGSTTDYPKLYWE</sequence>
<dbReference type="AlphaFoldDB" id="A0A5J4R117"/>
<dbReference type="InterPro" id="IPR011493">
    <property type="entry name" value="GLUG"/>
</dbReference>
<dbReference type="EMBL" id="SNRY01002023">
    <property type="protein sequence ID" value="KAA6327258.1"/>
    <property type="molecule type" value="Genomic_DNA"/>
</dbReference>
<feature type="domain" description="GLUG" evidence="1">
    <location>
        <begin position="248"/>
        <end position="270"/>
    </location>
</feature>
<protein>
    <recommendedName>
        <fullName evidence="1">GLUG domain-containing protein</fullName>
    </recommendedName>
</protein>
<organism evidence="2">
    <name type="scientific">termite gut metagenome</name>
    <dbReference type="NCBI Taxonomy" id="433724"/>
    <lineage>
        <taxon>unclassified sequences</taxon>
        <taxon>metagenomes</taxon>
        <taxon>organismal metagenomes</taxon>
    </lineage>
</organism>
<proteinExistence type="predicted"/>
<evidence type="ECO:0000259" key="1">
    <source>
        <dbReference type="Pfam" id="PF07581"/>
    </source>
</evidence>
<comment type="caution">
    <text evidence="2">The sequence shown here is derived from an EMBL/GenBank/DDBJ whole genome shotgun (WGS) entry which is preliminary data.</text>
</comment>
<feature type="non-terminal residue" evidence="2">
    <location>
        <position position="1"/>
    </location>
</feature>